<accession>A0A4P6XGB1</accession>
<keyword evidence="8" id="KW-1185">Reference proteome</keyword>
<evidence type="ECO:0000256" key="5">
    <source>
        <dbReference type="ARBA" id="ARBA00042096"/>
    </source>
</evidence>
<evidence type="ECO:0000256" key="2">
    <source>
        <dbReference type="ARBA" id="ARBA00022705"/>
    </source>
</evidence>
<dbReference type="SUPFAM" id="SSF47113">
    <property type="entry name" value="Histone-fold"/>
    <property type="match status" value="1"/>
</dbReference>
<organism evidence="7 8">
    <name type="scientific">Metschnikowia aff. pulcherrima</name>
    <dbReference type="NCBI Taxonomy" id="2163413"/>
    <lineage>
        <taxon>Eukaryota</taxon>
        <taxon>Fungi</taxon>
        <taxon>Dikarya</taxon>
        <taxon>Ascomycota</taxon>
        <taxon>Saccharomycotina</taxon>
        <taxon>Pichiomycetes</taxon>
        <taxon>Metschnikowiaceae</taxon>
        <taxon>Metschnikowia</taxon>
    </lineage>
</organism>
<evidence type="ECO:0000313" key="7">
    <source>
        <dbReference type="EMBL" id="QBM86250.1"/>
    </source>
</evidence>
<evidence type="ECO:0000256" key="3">
    <source>
        <dbReference type="ARBA" id="ARBA00023242"/>
    </source>
</evidence>
<evidence type="ECO:0000256" key="4">
    <source>
        <dbReference type="ARBA" id="ARBA00039775"/>
    </source>
</evidence>
<dbReference type="CDD" id="cd22928">
    <property type="entry name" value="HFD_POLE3_DPB4"/>
    <property type="match status" value="1"/>
</dbReference>
<dbReference type="GO" id="GO:0006272">
    <property type="term" value="P:leading strand elongation"/>
    <property type="evidence" value="ECO:0007669"/>
    <property type="project" value="TreeGrafter"/>
</dbReference>
<evidence type="ECO:0000313" key="8">
    <source>
        <dbReference type="Proteomes" id="UP000292447"/>
    </source>
</evidence>
<feature type="compositionally biased region" description="Acidic residues" evidence="6">
    <location>
        <begin position="161"/>
        <end position="189"/>
    </location>
</feature>
<name>A0A4P6XGB1_9ASCO</name>
<evidence type="ECO:0000256" key="6">
    <source>
        <dbReference type="SAM" id="MobiDB-lite"/>
    </source>
</evidence>
<dbReference type="InterPro" id="IPR009072">
    <property type="entry name" value="Histone-fold"/>
</dbReference>
<feature type="region of interest" description="Disordered" evidence="6">
    <location>
        <begin position="126"/>
        <end position="238"/>
    </location>
</feature>
<reference evidence="8" key="1">
    <citation type="submission" date="2019-03" db="EMBL/GenBank/DDBJ databases">
        <title>Snf2 controls pulcherriminic acid biosynthesis and connects pigmentation and antifungal activity of the yeast Metschnikowia pulcherrima.</title>
        <authorList>
            <person name="Gore-Lloyd D."/>
            <person name="Sumann I."/>
            <person name="Brachmann A.O."/>
            <person name="Schneeberger K."/>
            <person name="Ortiz-Merino R.A."/>
            <person name="Moreno-Beltran M."/>
            <person name="Schlaefli M."/>
            <person name="Kirner P."/>
            <person name="Santos Kron A."/>
            <person name="Wolfe K.H."/>
            <person name="Piel J."/>
            <person name="Ahrens C.H."/>
            <person name="Henk D."/>
            <person name="Freimoser F.M."/>
        </authorList>
    </citation>
    <scope>NUCLEOTIDE SEQUENCE [LARGE SCALE GENOMIC DNA]</scope>
    <source>
        <strain evidence="8">APC 1.2</strain>
    </source>
</reference>
<protein>
    <recommendedName>
        <fullName evidence="4">DNA polymerase epsilon subunit D</fullName>
    </recommendedName>
    <alternativeName>
        <fullName evidence="5">DNA polymerase II subunit D</fullName>
    </alternativeName>
</protein>
<dbReference type="GO" id="GO:0031507">
    <property type="term" value="P:heterochromatin formation"/>
    <property type="evidence" value="ECO:0007669"/>
    <property type="project" value="TreeGrafter"/>
</dbReference>
<dbReference type="PANTHER" id="PTHR46172:SF1">
    <property type="entry name" value="DNA POLYMERASE EPSILON SUBUNIT 3"/>
    <property type="match status" value="1"/>
</dbReference>
<gene>
    <name evidence="7" type="primary">MPUL0A08870</name>
    <name evidence="7" type="ORF">METSCH_A08870</name>
</gene>
<feature type="compositionally biased region" description="Acidic residues" evidence="6">
    <location>
        <begin position="227"/>
        <end position="238"/>
    </location>
</feature>
<proteinExistence type="predicted"/>
<dbReference type="GO" id="GO:0046982">
    <property type="term" value="F:protein heterodimerization activity"/>
    <property type="evidence" value="ECO:0007669"/>
    <property type="project" value="InterPro"/>
</dbReference>
<feature type="compositionally biased region" description="Basic and acidic residues" evidence="6">
    <location>
        <begin position="213"/>
        <end position="226"/>
    </location>
</feature>
<dbReference type="GO" id="GO:0031490">
    <property type="term" value="F:chromatin DNA binding"/>
    <property type="evidence" value="ECO:0007669"/>
    <property type="project" value="TreeGrafter"/>
</dbReference>
<evidence type="ECO:0000256" key="1">
    <source>
        <dbReference type="ARBA" id="ARBA00004123"/>
    </source>
</evidence>
<dbReference type="AlphaFoldDB" id="A0A4P6XGB1"/>
<keyword evidence="3" id="KW-0539">Nucleus</keyword>
<keyword evidence="2" id="KW-0235">DNA replication</keyword>
<dbReference type="GO" id="GO:0008622">
    <property type="term" value="C:epsilon DNA polymerase complex"/>
    <property type="evidence" value="ECO:0007669"/>
    <property type="project" value="TreeGrafter"/>
</dbReference>
<sequence>MPPKGWRKNGDSAPISKDTELVSIDDILFPRSTIQKLAKGILSDASGTALGDNMSLTKDSLIAVQRSATVFVSHMMFHARLIAKDLGRKNVNSQDILHALERADLAGFAPEIKQKLSLFELDAEAKKKSKQDAKDQTDEPAAKKLRDNNSGSVLKTGNEAESGDDEGLGDDDDTENVEDGNDTMNDDDATVLPPNERDEEEPSAPNPIALLGQEEKELGGLEPKEQEAEDPETEEEET</sequence>
<dbReference type="GO" id="GO:0008623">
    <property type="term" value="C:CHRAC"/>
    <property type="evidence" value="ECO:0007669"/>
    <property type="project" value="TreeGrafter"/>
</dbReference>
<dbReference type="Gene3D" id="1.10.20.10">
    <property type="entry name" value="Histone, subunit A"/>
    <property type="match status" value="1"/>
</dbReference>
<dbReference type="EMBL" id="CP034456">
    <property type="protein sequence ID" value="QBM86250.1"/>
    <property type="molecule type" value="Genomic_DNA"/>
</dbReference>
<dbReference type="InterPro" id="IPR051377">
    <property type="entry name" value="DNA_Pol-Epsilon_Subunit"/>
</dbReference>
<feature type="compositionally biased region" description="Basic and acidic residues" evidence="6">
    <location>
        <begin position="126"/>
        <end position="147"/>
    </location>
</feature>
<dbReference type="STRING" id="2163413.A0A4P6XGB1"/>
<dbReference type="Proteomes" id="UP000292447">
    <property type="component" value="Chromosome I"/>
</dbReference>
<comment type="subcellular location">
    <subcellularLocation>
        <location evidence="1">Nucleus</location>
    </subcellularLocation>
</comment>
<dbReference type="GO" id="GO:0006974">
    <property type="term" value="P:DNA damage response"/>
    <property type="evidence" value="ECO:0007669"/>
    <property type="project" value="TreeGrafter"/>
</dbReference>
<dbReference type="PANTHER" id="PTHR46172">
    <property type="entry name" value="DNA POLYMERASE EPSILON SUBUNIT 3"/>
    <property type="match status" value="1"/>
</dbReference>